<feature type="transmembrane region" description="Helical" evidence="1">
    <location>
        <begin position="23"/>
        <end position="41"/>
    </location>
</feature>
<organism evidence="3 4">
    <name type="scientific">Mesorhizobium marinum</name>
    <dbReference type="NCBI Taxonomy" id="3228790"/>
    <lineage>
        <taxon>Bacteria</taxon>
        <taxon>Pseudomonadati</taxon>
        <taxon>Pseudomonadota</taxon>
        <taxon>Alphaproteobacteria</taxon>
        <taxon>Hyphomicrobiales</taxon>
        <taxon>Phyllobacteriaceae</taxon>
        <taxon>Mesorhizobium</taxon>
    </lineage>
</organism>
<evidence type="ECO:0000256" key="1">
    <source>
        <dbReference type="SAM" id="Phobius"/>
    </source>
</evidence>
<proteinExistence type="predicted"/>
<accession>A0ABV3R1S7</accession>
<name>A0ABV3R1S7_9HYPH</name>
<sequence>MSVYWAAGILDHARRLRRDRRGVAALEFALIVPLLLMLYFVTMEVAQAIEANKKVGRVGSMVADLVTQQQTMSKTELEGIMRIGEATLQPYNRSAPNIEITAIEVTDEATPKIQVVWSRKLVNGSFSAGKTVGTPVVIPPALRIKGSFLVRADATLAYQPVITWAASAKSTLGLASAFDSIAMSETYYLRPRMSMTIPCSDC</sequence>
<evidence type="ECO:0000313" key="4">
    <source>
        <dbReference type="Proteomes" id="UP001556196"/>
    </source>
</evidence>
<keyword evidence="1" id="KW-0472">Membrane</keyword>
<keyword evidence="1" id="KW-0812">Transmembrane</keyword>
<evidence type="ECO:0000259" key="2">
    <source>
        <dbReference type="Pfam" id="PF07811"/>
    </source>
</evidence>
<keyword evidence="1" id="KW-1133">Transmembrane helix</keyword>
<dbReference type="EMBL" id="JBFOCI010000004">
    <property type="protein sequence ID" value="MEW9807279.1"/>
    <property type="molecule type" value="Genomic_DNA"/>
</dbReference>
<protein>
    <submittedName>
        <fullName evidence="3">TadE/TadG family type IV pilus assembly protein</fullName>
    </submittedName>
</protein>
<dbReference type="RefSeq" id="WP_367724445.1">
    <property type="nucleotide sequence ID" value="NZ_JBFOCH010000004.1"/>
</dbReference>
<dbReference type="InterPro" id="IPR012495">
    <property type="entry name" value="TadE-like_dom"/>
</dbReference>
<keyword evidence="4" id="KW-1185">Reference proteome</keyword>
<evidence type="ECO:0000313" key="3">
    <source>
        <dbReference type="EMBL" id="MEW9807279.1"/>
    </source>
</evidence>
<dbReference type="Pfam" id="PF07811">
    <property type="entry name" value="TadE"/>
    <property type="match status" value="1"/>
</dbReference>
<dbReference type="Proteomes" id="UP001556196">
    <property type="component" value="Unassembled WGS sequence"/>
</dbReference>
<feature type="domain" description="TadE-like" evidence="2">
    <location>
        <begin position="22"/>
        <end position="53"/>
    </location>
</feature>
<gene>
    <name evidence="3" type="ORF">ABUE31_14900</name>
</gene>
<reference evidence="3 4" key="1">
    <citation type="submission" date="2024-06" db="EMBL/GenBank/DDBJ databases">
        <authorList>
            <person name="Tuo L."/>
        </authorList>
    </citation>
    <scope>NUCLEOTIDE SEQUENCE [LARGE SCALE GENOMIC DNA]</scope>
    <source>
        <strain evidence="3 4">ZMM04-5</strain>
    </source>
</reference>
<comment type="caution">
    <text evidence="3">The sequence shown here is derived from an EMBL/GenBank/DDBJ whole genome shotgun (WGS) entry which is preliminary data.</text>
</comment>